<reference evidence="2 3" key="1">
    <citation type="journal article" date="2013" name="J. Mol. Microbiol. Biotechnol.">
        <title>Analysis of the Complete Genomes of Acholeplasma brassicae , A. palmae and A. laidlawii and Their Comparison to the Obligate Parasites from ' Candidatus Phytoplasma'.</title>
        <authorList>
            <person name="Kube M."/>
            <person name="Siewert C."/>
            <person name="Migdoll A.M."/>
            <person name="Duduk B."/>
            <person name="Holz S."/>
            <person name="Rabus R."/>
            <person name="Seemuller E."/>
            <person name="Mitrovic J."/>
            <person name="Muller I."/>
            <person name="Buttner C."/>
            <person name="Reinhardt R."/>
        </authorList>
    </citation>
    <scope>NUCLEOTIDE SEQUENCE [LARGE SCALE GENOMIC DNA]</scope>
    <source>
        <strain evidence="3">0502</strain>
    </source>
</reference>
<protein>
    <submittedName>
        <fullName evidence="2">Uncharacterized protein</fullName>
    </submittedName>
</protein>
<keyword evidence="1" id="KW-0472">Membrane</keyword>
<organism evidence="2 3">
    <name type="scientific">Acholeplasma brassicae</name>
    <dbReference type="NCBI Taxonomy" id="61635"/>
    <lineage>
        <taxon>Bacteria</taxon>
        <taxon>Bacillati</taxon>
        <taxon>Mycoplasmatota</taxon>
        <taxon>Mollicutes</taxon>
        <taxon>Acholeplasmatales</taxon>
        <taxon>Acholeplasmataceae</taxon>
        <taxon>Acholeplasma</taxon>
    </lineage>
</organism>
<dbReference type="Proteomes" id="UP000032737">
    <property type="component" value="Chromosome"/>
</dbReference>
<dbReference type="KEGG" id="abra:BN85307880"/>
<gene>
    <name evidence="2" type="ORF">BN85307880</name>
</gene>
<evidence type="ECO:0000256" key="1">
    <source>
        <dbReference type="SAM" id="Phobius"/>
    </source>
</evidence>
<dbReference type="RefSeq" id="WP_030004672.1">
    <property type="nucleotide sequence ID" value="NC_022549.1"/>
</dbReference>
<name>U4KSZ7_9MOLU</name>
<accession>U4KSZ7</accession>
<feature type="transmembrane region" description="Helical" evidence="1">
    <location>
        <begin position="6"/>
        <end position="25"/>
    </location>
</feature>
<evidence type="ECO:0000313" key="2">
    <source>
        <dbReference type="EMBL" id="CCV65809.1"/>
    </source>
</evidence>
<evidence type="ECO:0000313" key="3">
    <source>
        <dbReference type="Proteomes" id="UP000032737"/>
    </source>
</evidence>
<sequence>MKKTVFGLFAISILIFVYFITYFVVLSQKQNEVFHEIVEESKKTNDYELFLKYQPNASYHKLIELDSVVNENYRIKAYQVIQTDNQSLLVIFVQVLNGDYATSIDDDLDQTKLVVSKNSDIVYDSKTYEGQEEVAYSFGIDVMGFYYYQVETTIEALTFELYDYHGDLITTDLLNEPIGSYDPSLLIDNGFETNFTSSELSDLLSLKDETWVFVRNLAITIALELGLYLWLMKKK</sequence>
<dbReference type="EMBL" id="FO681348">
    <property type="protein sequence ID" value="CCV65809.1"/>
    <property type="molecule type" value="Genomic_DNA"/>
</dbReference>
<dbReference type="STRING" id="61635.BN85307880"/>
<keyword evidence="1" id="KW-1133">Transmembrane helix</keyword>
<proteinExistence type="predicted"/>
<dbReference type="HOGENOM" id="CLU_1178186_0_0_14"/>
<keyword evidence="3" id="KW-1185">Reference proteome</keyword>
<dbReference type="AlphaFoldDB" id="U4KSZ7"/>
<feature type="transmembrane region" description="Helical" evidence="1">
    <location>
        <begin position="212"/>
        <end position="231"/>
    </location>
</feature>
<keyword evidence="1" id="KW-0812">Transmembrane</keyword>
<dbReference type="OrthoDB" id="9824327at2"/>